<feature type="domain" description="Kazal-like" evidence="2">
    <location>
        <begin position="32"/>
        <end position="86"/>
    </location>
</feature>
<proteinExistence type="predicted"/>
<evidence type="ECO:0000313" key="4">
    <source>
        <dbReference type="Proteomes" id="UP000198211"/>
    </source>
</evidence>
<dbReference type="InterPro" id="IPR036058">
    <property type="entry name" value="Kazal_dom_sf"/>
</dbReference>
<evidence type="ECO:0000259" key="2">
    <source>
        <dbReference type="PROSITE" id="PS51465"/>
    </source>
</evidence>
<organism evidence="3 4">
    <name type="scientific">Phytophthora megakarya</name>
    <dbReference type="NCBI Taxonomy" id="4795"/>
    <lineage>
        <taxon>Eukaryota</taxon>
        <taxon>Sar</taxon>
        <taxon>Stramenopiles</taxon>
        <taxon>Oomycota</taxon>
        <taxon>Peronosporomycetes</taxon>
        <taxon>Peronosporales</taxon>
        <taxon>Peronosporaceae</taxon>
        <taxon>Phytophthora</taxon>
    </lineage>
</organism>
<dbReference type="InterPro" id="IPR002350">
    <property type="entry name" value="Kazal_dom"/>
</dbReference>
<keyword evidence="4" id="KW-1185">Reference proteome</keyword>
<feature type="signal peptide" evidence="1">
    <location>
        <begin position="1"/>
        <end position="18"/>
    </location>
</feature>
<dbReference type="OrthoDB" id="88467at2759"/>
<feature type="chain" id="PRO_5013234340" evidence="1">
    <location>
        <begin position="19"/>
        <end position="86"/>
    </location>
</feature>
<dbReference type="Gene3D" id="3.30.60.30">
    <property type="match status" value="1"/>
</dbReference>
<dbReference type="SUPFAM" id="SSF100895">
    <property type="entry name" value="Kazal-type serine protease inhibitors"/>
    <property type="match status" value="1"/>
</dbReference>
<dbReference type="Proteomes" id="UP000198211">
    <property type="component" value="Unassembled WGS sequence"/>
</dbReference>
<dbReference type="PROSITE" id="PS51465">
    <property type="entry name" value="KAZAL_2"/>
    <property type="match status" value="1"/>
</dbReference>
<keyword evidence="1" id="KW-0732">Signal</keyword>
<evidence type="ECO:0000313" key="3">
    <source>
        <dbReference type="EMBL" id="OWZ00768.1"/>
    </source>
</evidence>
<sequence>MKFPIVFVATAVISAAFATPLIEFASERELAVASDDVCDNIKCPVTSTSPTCGSDGVTYKDDCHLHLAFCKHRELNITKVGDGSCP</sequence>
<accession>A0A225V778</accession>
<dbReference type="CDD" id="cd00104">
    <property type="entry name" value="KAZAL_FS"/>
    <property type="match status" value="1"/>
</dbReference>
<dbReference type="AlphaFoldDB" id="A0A225V778"/>
<dbReference type="SMART" id="SM00280">
    <property type="entry name" value="KAZAL"/>
    <property type="match status" value="1"/>
</dbReference>
<comment type="caution">
    <text evidence="3">The sequence shown here is derived from an EMBL/GenBank/DDBJ whole genome shotgun (WGS) entry which is preliminary data.</text>
</comment>
<protein>
    <submittedName>
        <fullName evidence="3">Kazal-like serine protease inhibitor</fullName>
    </submittedName>
</protein>
<dbReference type="Pfam" id="PF07648">
    <property type="entry name" value="Kazal_2"/>
    <property type="match status" value="1"/>
</dbReference>
<evidence type="ECO:0000256" key="1">
    <source>
        <dbReference type="SAM" id="SignalP"/>
    </source>
</evidence>
<name>A0A225V778_9STRA</name>
<dbReference type="EMBL" id="NBNE01007341">
    <property type="protein sequence ID" value="OWZ00768.1"/>
    <property type="molecule type" value="Genomic_DNA"/>
</dbReference>
<gene>
    <name evidence="3" type="ORF">PHMEG_00027971</name>
</gene>
<reference evidence="4" key="1">
    <citation type="submission" date="2017-03" db="EMBL/GenBank/DDBJ databases">
        <title>Phytopthora megakarya and P. palmivora, two closely related causual agents of cacao black pod achieved similar genome size and gene model numbers by different mechanisms.</title>
        <authorList>
            <person name="Ali S."/>
            <person name="Shao J."/>
            <person name="Larry D.J."/>
            <person name="Kronmiller B."/>
            <person name="Shen D."/>
            <person name="Strem M.D."/>
            <person name="Melnick R.L."/>
            <person name="Guiltinan M.J."/>
            <person name="Tyler B.M."/>
            <person name="Meinhardt L.W."/>
            <person name="Bailey B.A."/>
        </authorList>
    </citation>
    <scope>NUCLEOTIDE SEQUENCE [LARGE SCALE GENOMIC DNA]</scope>
    <source>
        <strain evidence="4">zdho120</strain>
    </source>
</reference>